<feature type="domain" description="RecX second three-helical" evidence="5">
    <location>
        <begin position="60"/>
        <end position="101"/>
    </location>
</feature>
<evidence type="ECO:0000313" key="8">
    <source>
        <dbReference type="Proteomes" id="UP000076715"/>
    </source>
</evidence>
<evidence type="ECO:0000259" key="5">
    <source>
        <dbReference type="Pfam" id="PF02631"/>
    </source>
</evidence>
<evidence type="ECO:0000259" key="6">
    <source>
        <dbReference type="Pfam" id="PF21981"/>
    </source>
</evidence>
<reference evidence="7 8" key="1">
    <citation type="submission" date="2016-01" db="EMBL/GenBank/DDBJ databases">
        <title>The draft genome sequence of Aquimarina sp. RZW4-3-2.</title>
        <authorList>
            <person name="Wang Y."/>
        </authorList>
    </citation>
    <scope>NUCLEOTIDE SEQUENCE [LARGE SCALE GENOMIC DNA]</scope>
    <source>
        <strain evidence="7 8">RZW4-3-2</strain>
    </source>
</reference>
<comment type="similarity">
    <text evidence="2">Belongs to the RecX family.</text>
</comment>
<protein>
    <recommendedName>
        <fullName evidence="3">Regulatory protein RecX</fullName>
    </recommendedName>
</protein>
<dbReference type="GO" id="GO:0005737">
    <property type="term" value="C:cytoplasm"/>
    <property type="evidence" value="ECO:0007669"/>
    <property type="project" value="UniProtKB-SubCell"/>
</dbReference>
<evidence type="ECO:0000256" key="1">
    <source>
        <dbReference type="ARBA" id="ARBA00004496"/>
    </source>
</evidence>
<evidence type="ECO:0000256" key="4">
    <source>
        <dbReference type="ARBA" id="ARBA00022490"/>
    </source>
</evidence>
<keyword evidence="4" id="KW-0963">Cytoplasm</keyword>
<sequence>MYNRMQQSITVKEATSKMERYCAYQERCHKDIMNKLATMHLIPEAKEKIILHLLEHNFLNEERFAQSFARGKFRIKKWGKQRIIKELKFREISEYNIKTALKEISDKDYLTTFHELAEKKFDKIRESEKNKQRKKLVDYLLYRGWETHLVFEKVNELIPF</sequence>
<dbReference type="Gene3D" id="1.10.10.10">
    <property type="entry name" value="Winged helix-like DNA-binding domain superfamily/Winged helix DNA-binding domain"/>
    <property type="match status" value="1"/>
</dbReference>
<dbReference type="InterPro" id="IPR036388">
    <property type="entry name" value="WH-like_DNA-bd_sf"/>
</dbReference>
<dbReference type="InterPro" id="IPR003783">
    <property type="entry name" value="Regulatory_RecX"/>
</dbReference>
<dbReference type="PANTHER" id="PTHR33602:SF1">
    <property type="entry name" value="REGULATORY PROTEIN RECX FAMILY PROTEIN"/>
    <property type="match status" value="1"/>
</dbReference>
<name>A0A162F9V0_9FLAO</name>
<keyword evidence="8" id="KW-1185">Reference proteome</keyword>
<evidence type="ECO:0000256" key="3">
    <source>
        <dbReference type="ARBA" id="ARBA00018111"/>
    </source>
</evidence>
<proteinExistence type="inferred from homology"/>
<comment type="subcellular location">
    <subcellularLocation>
        <location evidence="1">Cytoplasm</location>
    </subcellularLocation>
</comment>
<organism evidence="7 8">
    <name type="scientific">Aquimarina aggregata</name>
    <dbReference type="NCBI Taxonomy" id="1642818"/>
    <lineage>
        <taxon>Bacteria</taxon>
        <taxon>Pseudomonadati</taxon>
        <taxon>Bacteroidota</taxon>
        <taxon>Flavobacteriia</taxon>
        <taxon>Flavobacteriales</taxon>
        <taxon>Flavobacteriaceae</taxon>
        <taxon>Aquimarina</taxon>
    </lineage>
</organism>
<dbReference type="EMBL" id="LQRT01000024">
    <property type="protein sequence ID" value="KZS40056.1"/>
    <property type="molecule type" value="Genomic_DNA"/>
</dbReference>
<comment type="caution">
    <text evidence="7">The sequence shown here is derived from an EMBL/GenBank/DDBJ whole genome shotgun (WGS) entry which is preliminary data.</text>
</comment>
<dbReference type="STRING" id="1642818.AWE51_09360"/>
<dbReference type="GO" id="GO:0006282">
    <property type="term" value="P:regulation of DNA repair"/>
    <property type="evidence" value="ECO:0007669"/>
    <property type="project" value="InterPro"/>
</dbReference>
<dbReference type="Pfam" id="PF21981">
    <property type="entry name" value="RecX_HTH3"/>
    <property type="match status" value="1"/>
</dbReference>
<feature type="domain" description="RecX third three-helical" evidence="6">
    <location>
        <begin position="108"/>
        <end position="152"/>
    </location>
</feature>
<dbReference type="InterPro" id="IPR053925">
    <property type="entry name" value="RecX_HTH_3rd"/>
</dbReference>
<evidence type="ECO:0000313" key="7">
    <source>
        <dbReference type="EMBL" id="KZS40056.1"/>
    </source>
</evidence>
<dbReference type="OrthoDB" id="1523826at2"/>
<accession>A0A162F9V0</accession>
<gene>
    <name evidence="7" type="ORF">AWE51_09360</name>
</gene>
<evidence type="ECO:0000256" key="2">
    <source>
        <dbReference type="ARBA" id="ARBA00009695"/>
    </source>
</evidence>
<dbReference type="AlphaFoldDB" id="A0A162F9V0"/>
<dbReference type="InterPro" id="IPR053924">
    <property type="entry name" value="RecX_HTH_2nd"/>
</dbReference>
<dbReference type="Pfam" id="PF02631">
    <property type="entry name" value="RecX_HTH2"/>
    <property type="match status" value="1"/>
</dbReference>
<dbReference type="PANTHER" id="PTHR33602">
    <property type="entry name" value="REGULATORY PROTEIN RECX FAMILY PROTEIN"/>
    <property type="match status" value="1"/>
</dbReference>
<dbReference type="Proteomes" id="UP000076715">
    <property type="component" value="Unassembled WGS sequence"/>
</dbReference>